<reference evidence="9 10" key="1">
    <citation type="submission" date="2023-07" db="EMBL/GenBank/DDBJ databases">
        <title>Genomic Encyclopedia of Type Strains, Phase IV (KMG-IV): sequencing the most valuable type-strain genomes for metagenomic binning, comparative biology and taxonomic classification.</title>
        <authorList>
            <person name="Goeker M."/>
        </authorList>
    </citation>
    <scope>NUCLEOTIDE SEQUENCE [LARGE SCALE GENOMIC DNA]</scope>
    <source>
        <strain evidence="9 10">DSM 18695</strain>
    </source>
</reference>
<dbReference type="Pfam" id="PF07831">
    <property type="entry name" value="PYNP_C"/>
    <property type="match status" value="1"/>
</dbReference>
<keyword evidence="5 7" id="KW-0808">Transferase</keyword>
<dbReference type="InterPro" id="IPR035902">
    <property type="entry name" value="Nuc_phospho_transferase"/>
</dbReference>
<comment type="similarity">
    <text evidence="1 7">Belongs to the thymidine/pyrimidine-nucleoside phosphorylase family.</text>
</comment>
<dbReference type="InterPro" id="IPR018090">
    <property type="entry name" value="Pyrmidine_PPas_bac/euk"/>
</dbReference>
<comment type="subunit">
    <text evidence="2 7">Homodimer.</text>
</comment>
<evidence type="ECO:0000256" key="4">
    <source>
        <dbReference type="ARBA" id="ARBA00022676"/>
    </source>
</evidence>
<evidence type="ECO:0000256" key="3">
    <source>
        <dbReference type="ARBA" id="ARBA00011892"/>
    </source>
</evidence>
<organism evidence="9 10">
    <name type="scientific">Caulobacter ginsengisoli</name>
    <dbReference type="NCBI Taxonomy" id="400775"/>
    <lineage>
        <taxon>Bacteria</taxon>
        <taxon>Pseudomonadati</taxon>
        <taxon>Pseudomonadota</taxon>
        <taxon>Alphaproteobacteria</taxon>
        <taxon>Caulobacterales</taxon>
        <taxon>Caulobacteraceae</taxon>
        <taxon>Caulobacter</taxon>
    </lineage>
</organism>
<dbReference type="Proteomes" id="UP001228905">
    <property type="component" value="Unassembled WGS sequence"/>
</dbReference>
<dbReference type="NCBIfam" id="NF004490">
    <property type="entry name" value="PRK05820.1"/>
    <property type="match status" value="1"/>
</dbReference>
<evidence type="ECO:0000256" key="1">
    <source>
        <dbReference type="ARBA" id="ARBA00006915"/>
    </source>
</evidence>
<dbReference type="SUPFAM" id="SSF54680">
    <property type="entry name" value="Pyrimidine nucleoside phosphorylase C-terminal domain"/>
    <property type="match status" value="1"/>
</dbReference>
<dbReference type="InterPro" id="IPR000312">
    <property type="entry name" value="Glycosyl_Trfase_fam3"/>
</dbReference>
<feature type="domain" description="Pyrimidine nucleoside phosphorylase C-terminal" evidence="8">
    <location>
        <begin position="348"/>
        <end position="422"/>
    </location>
</feature>
<dbReference type="PANTHER" id="PTHR10515">
    <property type="entry name" value="THYMIDINE PHOSPHORYLASE"/>
    <property type="match status" value="1"/>
</dbReference>
<protein>
    <recommendedName>
        <fullName evidence="3 7">Thymidine phosphorylase</fullName>
        <ecNumber evidence="3 7">2.4.2.4</ecNumber>
    </recommendedName>
    <alternativeName>
        <fullName evidence="7">TdRPase</fullName>
    </alternativeName>
</protein>
<evidence type="ECO:0000313" key="9">
    <source>
        <dbReference type="EMBL" id="MDQ0463419.1"/>
    </source>
</evidence>
<accession>A0ABU0IN38</accession>
<dbReference type="SMART" id="SM00941">
    <property type="entry name" value="PYNP_C"/>
    <property type="match status" value="1"/>
</dbReference>
<dbReference type="PIRSF" id="PIRSF000478">
    <property type="entry name" value="TP_PyNP"/>
    <property type="match status" value="1"/>
</dbReference>
<dbReference type="InterPro" id="IPR000053">
    <property type="entry name" value="Thymidine/pyrmidine_PPase"/>
</dbReference>
<evidence type="ECO:0000256" key="7">
    <source>
        <dbReference type="HAMAP-Rule" id="MF_01628"/>
    </source>
</evidence>
<name>A0ABU0IN38_9CAUL</name>
<comment type="function">
    <text evidence="7">The enzymes which catalyze the reversible phosphorolysis of pyrimidine nucleosides are involved in the degradation of these compounds and in their utilization as carbon and energy sources, or in the rescue of pyrimidine bases for nucleotide synthesis.</text>
</comment>
<evidence type="ECO:0000256" key="6">
    <source>
        <dbReference type="ARBA" id="ARBA00048550"/>
    </source>
</evidence>
<comment type="pathway">
    <text evidence="7">Pyrimidine metabolism; dTMP biosynthesis via salvage pathway; dTMP from thymine: step 1/2.</text>
</comment>
<evidence type="ECO:0000256" key="2">
    <source>
        <dbReference type="ARBA" id="ARBA00011738"/>
    </source>
</evidence>
<dbReference type="InterPro" id="IPR013465">
    <property type="entry name" value="Thymidine_Pase"/>
</dbReference>
<dbReference type="InterPro" id="IPR036320">
    <property type="entry name" value="Glycosyl_Trfase_fam3_N_dom_sf"/>
</dbReference>
<dbReference type="SUPFAM" id="SSF47648">
    <property type="entry name" value="Nucleoside phosphorylase/phosphoribosyltransferase N-terminal domain"/>
    <property type="match status" value="1"/>
</dbReference>
<dbReference type="InterPro" id="IPR017872">
    <property type="entry name" value="Pyrmidine_PPase_CS"/>
</dbReference>
<dbReference type="RefSeq" id="WP_307347319.1">
    <property type="nucleotide sequence ID" value="NZ_JAUSVS010000002.1"/>
</dbReference>
<dbReference type="InterPro" id="IPR013102">
    <property type="entry name" value="PYNP_C"/>
</dbReference>
<dbReference type="PROSITE" id="PS00647">
    <property type="entry name" value="THYMID_PHOSPHORYLASE"/>
    <property type="match status" value="1"/>
</dbReference>
<comment type="caution">
    <text evidence="9">The sequence shown here is derived from an EMBL/GenBank/DDBJ whole genome shotgun (WGS) entry which is preliminary data.</text>
</comment>
<dbReference type="GO" id="GO:0009032">
    <property type="term" value="F:thymidine phosphorylase activity"/>
    <property type="evidence" value="ECO:0007669"/>
    <property type="project" value="UniProtKB-EC"/>
</dbReference>
<keyword evidence="10" id="KW-1185">Reference proteome</keyword>
<dbReference type="PANTHER" id="PTHR10515:SF0">
    <property type="entry name" value="THYMIDINE PHOSPHORYLASE"/>
    <property type="match status" value="1"/>
</dbReference>
<dbReference type="HAMAP" id="MF_01628">
    <property type="entry name" value="Thymid_phosp"/>
    <property type="match status" value="1"/>
</dbReference>
<evidence type="ECO:0000313" key="10">
    <source>
        <dbReference type="Proteomes" id="UP001228905"/>
    </source>
</evidence>
<dbReference type="EC" id="2.4.2.4" evidence="3 7"/>
<dbReference type="NCBIfam" id="TIGR02643">
    <property type="entry name" value="T_phosphoryl"/>
    <property type="match status" value="1"/>
</dbReference>
<evidence type="ECO:0000256" key="5">
    <source>
        <dbReference type="ARBA" id="ARBA00022679"/>
    </source>
</evidence>
<proteinExistence type="inferred from homology"/>
<sequence>MNVRELIAHKRDGAALSDEEIGFFVKGLADGSIPSEQASALAMAVYFQGMSFAETAALTGAMARSGEVMEWAGLLDGPVVDKHSTGGIGDKVSLMLAPIAAACGAFVPMLSGRGLGHTGGTLDKMEAIPGYNATPDSATFRKVVAEVGCAIIGQTGQLAPADGRLYAIRDLTGTVESIPLITASILSKKIAAGVGSLVMDIKTGSGAFMATTERAEALARSLIGTGAAAGMTIHALITDMDEPLGRTAGNGLEVAETLAYLRNEDREHRLDAVVMGLAAEMLVVSGLAVDAVVGKALAEDALVSGKAAEIFARMVKALGGPGDLMENQDRYLAKAPVVRPVFARAAGYISSVNARDVGNIIIDLGGGRGRVEDDIDPSVGFSDIAPVGSAVGPDRPLATVHAANDAAAEEASEKLRNAYMIGQTPPAPRAVLHDLITRA</sequence>
<dbReference type="EMBL" id="JAUSVS010000002">
    <property type="protein sequence ID" value="MDQ0463419.1"/>
    <property type="molecule type" value="Genomic_DNA"/>
</dbReference>
<dbReference type="Gene3D" id="3.40.1030.10">
    <property type="entry name" value="Nucleoside phosphorylase/phosphoribosyltransferase catalytic domain"/>
    <property type="match status" value="1"/>
</dbReference>
<dbReference type="InterPro" id="IPR036566">
    <property type="entry name" value="PYNP-like_C_sf"/>
</dbReference>
<gene>
    <name evidence="7" type="primary">deoA</name>
    <name evidence="9" type="ORF">QO010_001190</name>
</gene>
<dbReference type="SUPFAM" id="SSF52418">
    <property type="entry name" value="Nucleoside phosphorylase/phosphoribosyltransferase catalytic domain"/>
    <property type="match status" value="1"/>
</dbReference>
<dbReference type="NCBIfam" id="TIGR02644">
    <property type="entry name" value="Y_phosphoryl"/>
    <property type="match status" value="1"/>
</dbReference>
<dbReference type="Gene3D" id="3.90.1170.30">
    <property type="entry name" value="Pyrimidine nucleoside phosphorylase-like, C-terminal domain"/>
    <property type="match status" value="1"/>
</dbReference>
<evidence type="ECO:0000259" key="8">
    <source>
        <dbReference type="SMART" id="SM00941"/>
    </source>
</evidence>
<dbReference type="Pfam" id="PF00591">
    <property type="entry name" value="Glycos_transf_3"/>
    <property type="match status" value="1"/>
</dbReference>
<dbReference type="Gene3D" id="1.20.970.10">
    <property type="entry name" value="Transferase, Pyrimidine Nucleoside Phosphorylase, Chain C"/>
    <property type="match status" value="1"/>
</dbReference>
<keyword evidence="4 7" id="KW-0328">Glycosyltransferase</keyword>
<dbReference type="Pfam" id="PF02885">
    <property type="entry name" value="Glycos_trans_3N"/>
    <property type="match status" value="1"/>
</dbReference>
<comment type="catalytic activity">
    <reaction evidence="6 7">
        <text>thymidine + phosphate = 2-deoxy-alpha-D-ribose 1-phosphate + thymine</text>
        <dbReference type="Rhea" id="RHEA:16037"/>
        <dbReference type="ChEBI" id="CHEBI:17748"/>
        <dbReference type="ChEBI" id="CHEBI:17821"/>
        <dbReference type="ChEBI" id="CHEBI:43474"/>
        <dbReference type="ChEBI" id="CHEBI:57259"/>
        <dbReference type="EC" id="2.4.2.4"/>
    </reaction>
</comment>
<dbReference type="InterPro" id="IPR017459">
    <property type="entry name" value="Glycosyl_Trfase_fam3_N_dom"/>
</dbReference>